<evidence type="ECO:0000313" key="2">
    <source>
        <dbReference type="Proteomes" id="UP000798662"/>
    </source>
</evidence>
<reference evidence="1" key="1">
    <citation type="submission" date="2019-11" db="EMBL/GenBank/DDBJ databases">
        <title>Nori genome reveals adaptations in red seaweeds to the harsh intertidal environment.</title>
        <authorList>
            <person name="Wang D."/>
            <person name="Mao Y."/>
        </authorList>
    </citation>
    <scope>NUCLEOTIDE SEQUENCE</scope>
    <source>
        <tissue evidence="1">Gametophyte</tissue>
    </source>
</reference>
<sequence>MKVTEAQLDAAGVDQAWRDYCSHLLIPLNKCRRANLFAPWKCVDERHGYEKCQYDHYLRRVREMTEQHAAAKRATKAASTPPADDDE</sequence>
<accession>A0ACC3C390</accession>
<proteinExistence type="predicted"/>
<dbReference type="EMBL" id="CM020619">
    <property type="protein sequence ID" value="KAK1864328.1"/>
    <property type="molecule type" value="Genomic_DNA"/>
</dbReference>
<organism evidence="1 2">
    <name type="scientific">Pyropia yezoensis</name>
    <name type="common">Susabi-nori</name>
    <name type="synonym">Porphyra yezoensis</name>
    <dbReference type="NCBI Taxonomy" id="2788"/>
    <lineage>
        <taxon>Eukaryota</taxon>
        <taxon>Rhodophyta</taxon>
        <taxon>Bangiophyceae</taxon>
        <taxon>Bangiales</taxon>
        <taxon>Bangiaceae</taxon>
        <taxon>Pyropia</taxon>
    </lineage>
</organism>
<evidence type="ECO:0000313" key="1">
    <source>
        <dbReference type="EMBL" id="KAK1864328.1"/>
    </source>
</evidence>
<gene>
    <name evidence="1" type="ORF">I4F81_006876</name>
</gene>
<name>A0ACC3C390_PYRYE</name>
<comment type="caution">
    <text evidence="1">The sequence shown here is derived from an EMBL/GenBank/DDBJ whole genome shotgun (WGS) entry which is preliminary data.</text>
</comment>
<dbReference type="Proteomes" id="UP000798662">
    <property type="component" value="Chromosome 2"/>
</dbReference>
<keyword evidence="2" id="KW-1185">Reference proteome</keyword>
<protein>
    <submittedName>
        <fullName evidence="1">Uncharacterized protein</fullName>
    </submittedName>
</protein>